<feature type="chain" id="PRO_5046952234" evidence="2">
    <location>
        <begin position="20"/>
        <end position="764"/>
    </location>
</feature>
<comment type="caution">
    <text evidence="4">The sequence shown here is derived from an EMBL/GenBank/DDBJ whole genome shotgun (WGS) entry which is preliminary data.</text>
</comment>
<evidence type="ECO:0000256" key="2">
    <source>
        <dbReference type="SAM" id="SignalP"/>
    </source>
</evidence>
<dbReference type="SUPFAM" id="SSF63829">
    <property type="entry name" value="Calcium-dependent phosphotriesterase"/>
    <property type="match status" value="1"/>
</dbReference>
<reference evidence="5" key="1">
    <citation type="journal article" date="2019" name="Int. J. Syst. Evol. Microbiol.">
        <title>The Global Catalogue of Microorganisms (GCM) 10K type strain sequencing project: providing services to taxonomists for standard genome sequencing and annotation.</title>
        <authorList>
            <consortium name="The Broad Institute Genomics Platform"/>
            <consortium name="The Broad Institute Genome Sequencing Center for Infectious Disease"/>
            <person name="Wu L."/>
            <person name="Ma J."/>
        </authorList>
    </citation>
    <scope>NUCLEOTIDE SEQUENCE [LARGE SCALE GENOMIC DNA]</scope>
    <source>
        <strain evidence="5">KCTC 42255</strain>
    </source>
</reference>
<evidence type="ECO:0000313" key="4">
    <source>
        <dbReference type="EMBL" id="MFD2698231.1"/>
    </source>
</evidence>
<keyword evidence="5" id="KW-1185">Reference proteome</keyword>
<name>A0ABW5SEL2_9FLAO</name>
<evidence type="ECO:0000313" key="5">
    <source>
        <dbReference type="Proteomes" id="UP001597357"/>
    </source>
</evidence>
<dbReference type="InterPro" id="IPR015943">
    <property type="entry name" value="WD40/YVTN_repeat-like_dom_sf"/>
</dbReference>
<organism evidence="4 5">
    <name type="scientific">Mesonia sediminis</name>
    <dbReference type="NCBI Taxonomy" id="1703946"/>
    <lineage>
        <taxon>Bacteria</taxon>
        <taxon>Pseudomonadati</taxon>
        <taxon>Bacteroidota</taxon>
        <taxon>Flavobacteriia</taxon>
        <taxon>Flavobacteriales</taxon>
        <taxon>Flavobacteriaceae</taxon>
        <taxon>Mesonia</taxon>
    </lineage>
</organism>
<dbReference type="EMBL" id="JBHULZ010000041">
    <property type="protein sequence ID" value="MFD2698231.1"/>
    <property type="molecule type" value="Genomic_DNA"/>
</dbReference>
<dbReference type="InterPro" id="IPR011044">
    <property type="entry name" value="Quino_amine_DH_bsu"/>
</dbReference>
<dbReference type="Pfam" id="PF07494">
    <property type="entry name" value="Reg_prop"/>
    <property type="match status" value="1"/>
</dbReference>
<feature type="domain" description="PorZ N-terminal beta-propeller" evidence="3">
    <location>
        <begin position="45"/>
        <end position="204"/>
    </location>
</feature>
<dbReference type="InterPro" id="IPR026444">
    <property type="entry name" value="Secre_tail"/>
</dbReference>
<dbReference type="InterPro" id="IPR048954">
    <property type="entry name" value="PorZ_N"/>
</dbReference>
<feature type="signal peptide" evidence="2">
    <location>
        <begin position="1"/>
        <end position="19"/>
    </location>
</feature>
<sequence>MYKFLTIILILFSFTPSKAQSELDWEDHFSYYQIQDIARSGSTFFVGAQNTVFIYNQTTSRVEKISSIQGLSSQNISKIHFSASYNLLFIGYETGLIDVYNLQTKNVFKLVDIPNKTGIPPSERRINDMLEDGDKLYLATNYGITVFRLNELKFGDTYFIGNAGANLQVNQLAIQNDNLYAATQAGLRYADKNNPNLIDFNEWNAINSTEYKGVALVDNQLLALTANNALQKVQNNNVSQQVNVNFNVVDFRVSEEQIILTGSQVIKVYNQNLNEVQNLNNFSIFSPQFTCAIYYNARFYTGDFNLGLLSFINAFDEPKYLSPLGPIRNDVFGLDAIANELWAVYGEYTGALDPYPLNQRGISHLKDERWINIAYDDLQDTRVLVRPIINPKQTNQVFISSYVDGFLELVNNEIVFKYDENTANLPETLDPNGNTVMGDVRVNGLDFDSSGNLWGTISLVKNGLFKLTPSSGRLDFFDISEIIPNYFSGELGLSDLVIDQSNLIYFGSYANGLIGFNPASGQFAKVTGQESAGNLPEGNSVKTLALDNNNQLWIGTTLGLRVLFNPSSMFTNPDTSTSQIIILDEDGVAQELLAENSIQDIAVDGNNNKWIATEAGVFYVSANGQETIYHFTTDNSPLPSNSVTSIAIDPETAKVYIGTRSGLVAFRGTATKSQENFEQVRAYPNPVRPHYKGPVTIDGLMAGANVKITDISGNLVFETTAQGGSVQWDTRAFGKHEVASGVYIVMLTSADQLETKLAKIMIIR</sequence>
<dbReference type="RefSeq" id="WP_379047460.1">
    <property type="nucleotide sequence ID" value="NZ_JBHULZ010000041.1"/>
</dbReference>
<protein>
    <submittedName>
        <fullName evidence="4">Two-component regulator propeller domain-containing protein</fullName>
    </submittedName>
</protein>
<dbReference type="Pfam" id="PF21544">
    <property type="entry name" value="PorZ_N_b_propeller"/>
    <property type="match status" value="1"/>
</dbReference>
<dbReference type="Proteomes" id="UP001597357">
    <property type="component" value="Unassembled WGS sequence"/>
</dbReference>
<keyword evidence="1 2" id="KW-0732">Signal</keyword>
<dbReference type="NCBIfam" id="TIGR04183">
    <property type="entry name" value="Por_Secre_tail"/>
    <property type="match status" value="1"/>
</dbReference>
<evidence type="ECO:0000259" key="3">
    <source>
        <dbReference type="Pfam" id="PF21544"/>
    </source>
</evidence>
<gene>
    <name evidence="4" type="ORF">ACFSQ0_09530</name>
</gene>
<dbReference type="Gene3D" id="2.130.10.10">
    <property type="entry name" value="YVTN repeat-like/Quinoprotein amine dehydrogenase"/>
    <property type="match status" value="3"/>
</dbReference>
<evidence type="ECO:0000256" key="1">
    <source>
        <dbReference type="ARBA" id="ARBA00022729"/>
    </source>
</evidence>
<accession>A0ABW5SEL2</accession>
<dbReference type="InterPro" id="IPR011110">
    <property type="entry name" value="Reg_prop"/>
</dbReference>
<proteinExistence type="predicted"/>
<dbReference type="SUPFAM" id="SSF50969">
    <property type="entry name" value="YVTN repeat-like/Quinoprotein amine dehydrogenase"/>
    <property type="match status" value="1"/>
</dbReference>